<dbReference type="PANTHER" id="PTHR22775:SF3">
    <property type="entry name" value="SORTING NEXIN-13"/>
    <property type="match status" value="1"/>
</dbReference>
<evidence type="ECO:0000256" key="3">
    <source>
        <dbReference type="SAM" id="Phobius"/>
    </source>
</evidence>
<keyword evidence="3" id="KW-0472">Membrane</keyword>
<evidence type="ECO:0000313" key="5">
    <source>
        <dbReference type="EMBL" id="KAJ8653606.1"/>
    </source>
</evidence>
<dbReference type="GeneID" id="83218158"/>
<evidence type="ECO:0000256" key="1">
    <source>
        <dbReference type="ARBA" id="ARBA00010883"/>
    </source>
</evidence>
<dbReference type="Pfam" id="PF02194">
    <property type="entry name" value="PXA"/>
    <property type="match status" value="1"/>
</dbReference>
<proteinExistence type="inferred from homology"/>
<dbReference type="PANTHER" id="PTHR22775">
    <property type="entry name" value="SORTING NEXIN"/>
    <property type="match status" value="1"/>
</dbReference>
<dbReference type="SMART" id="SM00313">
    <property type="entry name" value="PXA"/>
    <property type="match status" value="1"/>
</dbReference>
<dbReference type="PROSITE" id="PS51207">
    <property type="entry name" value="PXA"/>
    <property type="match status" value="1"/>
</dbReference>
<accession>A0AAD7UWW1</accession>
<comment type="similarity">
    <text evidence="1">Belongs to the sorting nexin family.</text>
</comment>
<evidence type="ECO:0000256" key="2">
    <source>
        <dbReference type="SAM" id="MobiDB-lite"/>
    </source>
</evidence>
<keyword evidence="3" id="KW-0812">Transmembrane</keyword>
<dbReference type="Proteomes" id="UP001234581">
    <property type="component" value="Unassembled WGS sequence"/>
</dbReference>
<dbReference type="EMBL" id="JARTCD010000075">
    <property type="protein sequence ID" value="KAJ8653606.1"/>
    <property type="molecule type" value="Genomic_DNA"/>
</dbReference>
<dbReference type="InterPro" id="IPR003114">
    <property type="entry name" value="Phox_assoc"/>
</dbReference>
<keyword evidence="6" id="KW-1185">Reference proteome</keyword>
<dbReference type="GO" id="GO:0035091">
    <property type="term" value="F:phosphatidylinositol binding"/>
    <property type="evidence" value="ECO:0007669"/>
    <property type="project" value="TreeGrafter"/>
</dbReference>
<keyword evidence="3" id="KW-1133">Transmembrane helix</keyword>
<feature type="compositionally biased region" description="Basic and acidic residues" evidence="2">
    <location>
        <begin position="301"/>
        <end position="313"/>
    </location>
</feature>
<evidence type="ECO:0000313" key="6">
    <source>
        <dbReference type="Proteomes" id="UP001234581"/>
    </source>
</evidence>
<feature type="domain" description="PXA" evidence="4">
    <location>
        <begin position="40"/>
        <end position="217"/>
    </location>
</feature>
<evidence type="ECO:0000259" key="4">
    <source>
        <dbReference type="PROSITE" id="PS51207"/>
    </source>
</evidence>
<comment type="caution">
    <text evidence="5">The sequence shown here is derived from an EMBL/GenBank/DDBJ whole genome shotgun (WGS) entry which is preliminary data.</text>
</comment>
<reference evidence="5 6" key="1">
    <citation type="submission" date="2023-03" db="EMBL/GenBank/DDBJ databases">
        <title>Genome sequence of Lichtheimia ornata CBS 291.66.</title>
        <authorList>
            <person name="Mohabir J.T."/>
            <person name="Shea T.P."/>
            <person name="Kurbessoian T."/>
            <person name="Berby B."/>
            <person name="Fontaine J."/>
            <person name="Livny J."/>
            <person name="Gnirke A."/>
            <person name="Stajich J.E."/>
            <person name="Cuomo C.A."/>
        </authorList>
    </citation>
    <scope>NUCLEOTIDE SEQUENCE [LARGE SCALE GENOMIC DNA]</scope>
    <source>
        <strain evidence="5">CBS 291.66</strain>
    </source>
</reference>
<dbReference type="InterPro" id="IPR013937">
    <property type="entry name" value="Sorting_nexin_C"/>
</dbReference>
<feature type="region of interest" description="Disordered" evidence="2">
    <location>
        <begin position="242"/>
        <end position="313"/>
    </location>
</feature>
<gene>
    <name evidence="5" type="ORF">O0I10_010756</name>
</gene>
<protein>
    <recommendedName>
        <fullName evidence="4">PXA domain-containing protein</fullName>
    </recommendedName>
</protein>
<sequence>MSISTDALRSFHLRVLFPHILSLSKTDPRRLNAPPRITRSKPIDSELYTYIALLVRDFIHPWYRVVTNDQDFVAELVRILIVVIRELETRFCEQVDWTELIMISAPNLLSIHYQDYRQAKMRLHMSHAGNAVSLEALFHGTQPHFALRSEEQEIEYLRALTDAILQTVLDPADYNSDCVRHLVRELVANLVLGNIVELLADPYVIHMIICKLLESYDPLVDELEATGQFTSPEDLMLVDEAPDVTDGPEQKQERLASALQEAQATDMSNEQQLSTSSPPPPPLQSTTLEKEAESLPSHMQRLQEKRRQQGDDLVDAGRDELDGAKAHERRHFSFIYITLQVMLAPIQTMWLYLTAILTSSQERYQQVAQHTKRTRHVRLLEPWMHFLRIAFLVDDRPVLQWTWSMVGMFLWPLVRVLGGGLLVDKFLEQTIMHFLGEDQLVYYLQLGRNLLWPDGQFIRKGEPVTAHEKERMRIRAERLLTVCFPGIMGKVVFEAANLDELQSHIHDAIEPLQNKYINKHLMFLLVDLVASKAIPSLVDDQCK</sequence>
<feature type="transmembrane region" description="Helical" evidence="3">
    <location>
        <begin position="334"/>
        <end position="353"/>
    </location>
</feature>
<name>A0AAD7UWW1_9FUNG</name>
<dbReference type="AlphaFoldDB" id="A0AAD7UWW1"/>
<feature type="transmembrane region" description="Helical" evidence="3">
    <location>
        <begin position="401"/>
        <end position="423"/>
    </location>
</feature>
<dbReference type="RefSeq" id="XP_058338520.1">
    <property type="nucleotide sequence ID" value="XM_058490731.1"/>
</dbReference>
<organism evidence="5 6">
    <name type="scientific">Lichtheimia ornata</name>
    <dbReference type="NCBI Taxonomy" id="688661"/>
    <lineage>
        <taxon>Eukaryota</taxon>
        <taxon>Fungi</taxon>
        <taxon>Fungi incertae sedis</taxon>
        <taxon>Mucoromycota</taxon>
        <taxon>Mucoromycotina</taxon>
        <taxon>Mucoromycetes</taxon>
        <taxon>Mucorales</taxon>
        <taxon>Lichtheimiaceae</taxon>
        <taxon>Lichtheimia</taxon>
    </lineage>
</organism>
<feature type="compositionally biased region" description="Polar residues" evidence="2">
    <location>
        <begin position="260"/>
        <end position="270"/>
    </location>
</feature>
<dbReference type="Pfam" id="PF08628">
    <property type="entry name" value="Nexin_C"/>
    <property type="match status" value="1"/>
</dbReference>